<feature type="region of interest" description="Disordered" evidence="1">
    <location>
        <begin position="1"/>
        <end position="33"/>
    </location>
</feature>
<protein>
    <submittedName>
        <fullName evidence="2">Uncharacterized protein</fullName>
    </submittedName>
</protein>
<evidence type="ECO:0000313" key="2">
    <source>
        <dbReference type="EMBL" id="CAK0795244.1"/>
    </source>
</evidence>
<name>A0ABN9PQN4_9DINO</name>
<feature type="non-terminal residue" evidence="2">
    <location>
        <position position="148"/>
    </location>
</feature>
<feature type="non-terminal residue" evidence="2">
    <location>
        <position position="1"/>
    </location>
</feature>
<keyword evidence="3" id="KW-1185">Reference proteome</keyword>
<sequence length="148" mass="15052">ALADPAPRELEPPAPTQAPSLASGSTATATSTTVTPEAWWSLTSGACIVDGRCVHSPGYPAQYQEGSACEFELGRPAGGAYALRSSYFHVGAYPSDVLTVNGVAYAGAEGPDGVVPSGPIQWGMARTDTPSPTHEAPAWAEAARGHGA</sequence>
<dbReference type="Proteomes" id="UP001189429">
    <property type="component" value="Unassembled WGS sequence"/>
</dbReference>
<organism evidence="2 3">
    <name type="scientific">Prorocentrum cordatum</name>
    <dbReference type="NCBI Taxonomy" id="2364126"/>
    <lineage>
        <taxon>Eukaryota</taxon>
        <taxon>Sar</taxon>
        <taxon>Alveolata</taxon>
        <taxon>Dinophyceae</taxon>
        <taxon>Prorocentrales</taxon>
        <taxon>Prorocentraceae</taxon>
        <taxon>Prorocentrum</taxon>
    </lineage>
</organism>
<accession>A0ABN9PQN4</accession>
<gene>
    <name evidence="2" type="ORF">PCOR1329_LOCUS4963</name>
</gene>
<feature type="compositionally biased region" description="Basic and acidic residues" evidence="1">
    <location>
        <begin position="1"/>
        <end position="11"/>
    </location>
</feature>
<evidence type="ECO:0000256" key="1">
    <source>
        <dbReference type="SAM" id="MobiDB-lite"/>
    </source>
</evidence>
<dbReference type="EMBL" id="CAUYUJ010001296">
    <property type="protein sequence ID" value="CAK0795244.1"/>
    <property type="molecule type" value="Genomic_DNA"/>
</dbReference>
<proteinExistence type="predicted"/>
<reference evidence="2" key="1">
    <citation type="submission" date="2023-10" db="EMBL/GenBank/DDBJ databases">
        <authorList>
            <person name="Chen Y."/>
            <person name="Shah S."/>
            <person name="Dougan E. K."/>
            <person name="Thang M."/>
            <person name="Chan C."/>
        </authorList>
    </citation>
    <scope>NUCLEOTIDE SEQUENCE [LARGE SCALE GENOMIC DNA]</scope>
</reference>
<feature type="region of interest" description="Disordered" evidence="1">
    <location>
        <begin position="127"/>
        <end position="148"/>
    </location>
</feature>
<evidence type="ECO:0000313" key="3">
    <source>
        <dbReference type="Proteomes" id="UP001189429"/>
    </source>
</evidence>
<feature type="compositionally biased region" description="Low complexity" evidence="1">
    <location>
        <begin position="18"/>
        <end position="33"/>
    </location>
</feature>
<comment type="caution">
    <text evidence="2">The sequence shown here is derived from an EMBL/GenBank/DDBJ whole genome shotgun (WGS) entry which is preliminary data.</text>
</comment>